<protein>
    <submittedName>
        <fullName evidence="7">Pyridoxal phosphate-dependent aminotransferase</fullName>
    </submittedName>
</protein>
<name>A0A953NAI5_9BURK</name>
<dbReference type="PANTHER" id="PTHR46383">
    <property type="entry name" value="ASPARTATE AMINOTRANSFERASE"/>
    <property type="match status" value="1"/>
</dbReference>
<dbReference type="InterPro" id="IPR004839">
    <property type="entry name" value="Aminotransferase_I/II_large"/>
</dbReference>
<evidence type="ECO:0000313" key="8">
    <source>
        <dbReference type="Proteomes" id="UP000739565"/>
    </source>
</evidence>
<keyword evidence="8" id="KW-1185">Reference proteome</keyword>
<proteinExistence type="inferred from homology"/>
<evidence type="ECO:0000256" key="3">
    <source>
        <dbReference type="ARBA" id="ARBA00022576"/>
    </source>
</evidence>
<dbReference type="Pfam" id="PF00155">
    <property type="entry name" value="Aminotran_1_2"/>
    <property type="match status" value="1"/>
</dbReference>
<dbReference type="AlphaFoldDB" id="A0A953NAI5"/>
<dbReference type="InterPro" id="IPR015421">
    <property type="entry name" value="PyrdxlP-dep_Trfase_major"/>
</dbReference>
<dbReference type="RefSeq" id="WP_259661124.1">
    <property type="nucleotide sequence ID" value="NZ_JAHXRI010000007.1"/>
</dbReference>
<dbReference type="GO" id="GO:0030170">
    <property type="term" value="F:pyridoxal phosphate binding"/>
    <property type="evidence" value="ECO:0007669"/>
    <property type="project" value="InterPro"/>
</dbReference>
<evidence type="ECO:0000256" key="5">
    <source>
        <dbReference type="ARBA" id="ARBA00022898"/>
    </source>
</evidence>
<evidence type="ECO:0000256" key="2">
    <source>
        <dbReference type="ARBA" id="ARBA00007441"/>
    </source>
</evidence>
<comment type="caution">
    <text evidence="7">The sequence shown here is derived from an EMBL/GenBank/DDBJ whole genome shotgun (WGS) entry which is preliminary data.</text>
</comment>
<keyword evidence="4" id="KW-0808">Transferase</keyword>
<evidence type="ECO:0000256" key="4">
    <source>
        <dbReference type="ARBA" id="ARBA00022679"/>
    </source>
</evidence>
<reference evidence="7" key="1">
    <citation type="submission" date="2021-07" db="EMBL/GenBank/DDBJ databases">
        <title>New genus and species of the family Alcaligenaceae.</title>
        <authorList>
            <person name="Hahn M.W."/>
        </authorList>
    </citation>
    <scope>NUCLEOTIDE SEQUENCE</scope>
    <source>
        <strain evidence="7">LF4-65</strain>
    </source>
</reference>
<dbReference type="Gene3D" id="3.40.640.10">
    <property type="entry name" value="Type I PLP-dependent aspartate aminotransferase-like (Major domain)"/>
    <property type="match status" value="1"/>
</dbReference>
<evidence type="ECO:0000313" key="7">
    <source>
        <dbReference type="EMBL" id="MBZ1350712.1"/>
    </source>
</evidence>
<comment type="similarity">
    <text evidence="2">Belongs to the class-I pyridoxal-phosphate-dependent aminotransferase family.</text>
</comment>
<dbReference type="Gene3D" id="3.90.1150.10">
    <property type="entry name" value="Aspartate Aminotransferase, domain 1"/>
    <property type="match status" value="1"/>
</dbReference>
<keyword evidence="5" id="KW-0663">Pyridoxal phosphate</keyword>
<sequence length="402" mass="43062">MSAALLSPRMALVRPSPTLAVTDNAKALKAKGLDVIVLAQGEPDMDTPANICDAAVTAIRAGQTRYTPVNGTVELKKAIVAKFLRDHAMTINPNDVIIGTGGKQVLFNALVATLGEGDEVLIPAPCWVSYPDMAILAGGKAVTVACGAETNFKITPAQLQKAITPRTRWLILNSPSNPTGSVYTEQELRLLGDVLKNHPNVLVMVDDMYEKLLFDGTTFCTLAQAAPAIADRILTVNGVSKAYCMTGWRIGYGHGPSWLIEAMSTIQSQSTSNPSSISQAAAVEALNGPQDFIAKHNVIFQRRRDMVVRMLNECPGITCLKPQGAFYVYPSCAGTLGKTTPKGKKINNDFDFATALLDEKLVAVVPGEAFGLAPYFRISYATSDAILEEACKRIHAFCASLT</sequence>
<dbReference type="InterPro" id="IPR050596">
    <property type="entry name" value="AspAT/PAT-like"/>
</dbReference>
<dbReference type="CDD" id="cd00609">
    <property type="entry name" value="AAT_like"/>
    <property type="match status" value="1"/>
</dbReference>
<dbReference type="PANTHER" id="PTHR46383:SF1">
    <property type="entry name" value="ASPARTATE AMINOTRANSFERASE"/>
    <property type="match status" value="1"/>
</dbReference>
<evidence type="ECO:0000259" key="6">
    <source>
        <dbReference type="Pfam" id="PF00155"/>
    </source>
</evidence>
<dbReference type="GO" id="GO:0008483">
    <property type="term" value="F:transaminase activity"/>
    <property type="evidence" value="ECO:0007669"/>
    <property type="project" value="UniProtKB-KW"/>
</dbReference>
<comment type="cofactor">
    <cofactor evidence="1">
        <name>pyridoxal 5'-phosphate</name>
        <dbReference type="ChEBI" id="CHEBI:597326"/>
    </cofactor>
</comment>
<dbReference type="Proteomes" id="UP000739565">
    <property type="component" value="Unassembled WGS sequence"/>
</dbReference>
<dbReference type="FunFam" id="3.40.640.10:FF:000033">
    <property type="entry name" value="Aspartate aminotransferase"/>
    <property type="match status" value="1"/>
</dbReference>
<dbReference type="SUPFAM" id="SSF53383">
    <property type="entry name" value="PLP-dependent transferases"/>
    <property type="match status" value="1"/>
</dbReference>
<dbReference type="GO" id="GO:0006520">
    <property type="term" value="P:amino acid metabolic process"/>
    <property type="evidence" value="ECO:0007669"/>
    <property type="project" value="InterPro"/>
</dbReference>
<gene>
    <name evidence="7" type="ORF">KZZ10_08655</name>
</gene>
<dbReference type="InterPro" id="IPR015422">
    <property type="entry name" value="PyrdxlP-dep_Trfase_small"/>
</dbReference>
<feature type="domain" description="Aminotransferase class I/classII large" evidence="6">
    <location>
        <begin position="34"/>
        <end position="394"/>
    </location>
</feature>
<dbReference type="InterPro" id="IPR015424">
    <property type="entry name" value="PyrdxlP-dep_Trfase"/>
</dbReference>
<keyword evidence="3 7" id="KW-0032">Aminotransferase</keyword>
<dbReference type="EMBL" id="JAHXRI010000007">
    <property type="protein sequence ID" value="MBZ1350712.1"/>
    <property type="molecule type" value="Genomic_DNA"/>
</dbReference>
<evidence type="ECO:0000256" key="1">
    <source>
        <dbReference type="ARBA" id="ARBA00001933"/>
    </source>
</evidence>
<accession>A0A953NAI5</accession>
<organism evidence="7 8">
    <name type="scientific">Zwartia hollandica</name>
    <dbReference type="NCBI Taxonomy" id="324606"/>
    <lineage>
        <taxon>Bacteria</taxon>
        <taxon>Pseudomonadati</taxon>
        <taxon>Pseudomonadota</taxon>
        <taxon>Betaproteobacteria</taxon>
        <taxon>Burkholderiales</taxon>
        <taxon>Alcaligenaceae</taxon>
        <taxon>Zwartia</taxon>
    </lineage>
</organism>